<gene>
    <name evidence="2" type="ORF">WJX72_005668</name>
</gene>
<accession>A0AAW1P4T3</accession>
<evidence type="ECO:0000313" key="2">
    <source>
        <dbReference type="EMBL" id="KAK9804302.1"/>
    </source>
</evidence>
<dbReference type="Proteomes" id="UP001489004">
    <property type="component" value="Unassembled WGS sequence"/>
</dbReference>
<reference evidence="2 3" key="1">
    <citation type="journal article" date="2024" name="Nat. Commun.">
        <title>Phylogenomics reveals the evolutionary origins of lichenization in chlorophyte algae.</title>
        <authorList>
            <person name="Puginier C."/>
            <person name="Libourel C."/>
            <person name="Otte J."/>
            <person name="Skaloud P."/>
            <person name="Haon M."/>
            <person name="Grisel S."/>
            <person name="Petersen M."/>
            <person name="Berrin J.G."/>
            <person name="Delaux P.M."/>
            <person name="Dal Grande F."/>
            <person name="Keller J."/>
        </authorList>
    </citation>
    <scope>NUCLEOTIDE SEQUENCE [LARGE SCALE GENOMIC DNA]</scope>
    <source>
        <strain evidence="2 3">SAG 2043</strain>
    </source>
</reference>
<dbReference type="EMBL" id="JALJOR010000018">
    <property type="protein sequence ID" value="KAK9804302.1"/>
    <property type="molecule type" value="Genomic_DNA"/>
</dbReference>
<organism evidence="2 3">
    <name type="scientific">[Myrmecia] bisecta</name>
    <dbReference type="NCBI Taxonomy" id="41462"/>
    <lineage>
        <taxon>Eukaryota</taxon>
        <taxon>Viridiplantae</taxon>
        <taxon>Chlorophyta</taxon>
        <taxon>core chlorophytes</taxon>
        <taxon>Trebouxiophyceae</taxon>
        <taxon>Trebouxiales</taxon>
        <taxon>Trebouxiaceae</taxon>
        <taxon>Myrmecia</taxon>
    </lineage>
</organism>
<keyword evidence="1" id="KW-0175">Coiled coil</keyword>
<feature type="coiled-coil region" evidence="1">
    <location>
        <begin position="5"/>
        <end position="62"/>
    </location>
</feature>
<evidence type="ECO:0000256" key="1">
    <source>
        <dbReference type="SAM" id="Coils"/>
    </source>
</evidence>
<dbReference type="AlphaFoldDB" id="A0AAW1P4T3"/>
<keyword evidence="3" id="KW-1185">Reference proteome</keyword>
<evidence type="ECO:0000313" key="3">
    <source>
        <dbReference type="Proteomes" id="UP001489004"/>
    </source>
</evidence>
<name>A0AAW1P4T3_9CHLO</name>
<sequence length="137" mass="16140">MFRQRLQQEQKRTRLERAARRMKIQSQAQTLAQAVHRQRQELRQARQRAESQQADLNVLEQVRHAGASVKCWQPVAIAKHHEQLLAHRPIESEWRERALREALRDSRLHVSGLAKSLQEPLWVQPQTRQQAVIKLQG</sequence>
<proteinExistence type="predicted"/>
<comment type="caution">
    <text evidence="2">The sequence shown here is derived from an EMBL/GenBank/DDBJ whole genome shotgun (WGS) entry which is preliminary data.</text>
</comment>
<protein>
    <submittedName>
        <fullName evidence="2">Uncharacterized protein</fullName>
    </submittedName>
</protein>